<proteinExistence type="predicted"/>
<dbReference type="SUPFAM" id="SSF57362">
    <property type="entry name" value="BPTI-like"/>
    <property type="match status" value="1"/>
</dbReference>
<keyword evidence="3" id="KW-1185">Reference proteome</keyword>
<dbReference type="CDD" id="cd00109">
    <property type="entry name" value="Kunitz-type"/>
    <property type="match status" value="1"/>
</dbReference>
<dbReference type="Pfam" id="PF00014">
    <property type="entry name" value="Kunitz_BPTI"/>
    <property type="match status" value="1"/>
</dbReference>
<dbReference type="GO" id="GO:0004867">
    <property type="term" value="F:serine-type endopeptidase inhibitor activity"/>
    <property type="evidence" value="ECO:0007669"/>
    <property type="project" value="InterPro"/>
</dbReference>
<dbReference type="RefSeq" id="XP_013385342.1">
    <property type="nucleotide sequence ID" value="XM_013529888.1"/>
</dbReference>
<dbReference type="InParanoid" id="A0A1S3HH37"/>
<dbReference type="PANTHER" id="PTHR10083:SF374">
    <property type="entry name" value="BPTI_KUNITZ INHIBITOR DOMAIN-CONTAINING PROTEIN"/>
    <property type="match status" value="1"/>
</dbReference>
<accession>A0A1S3HH37</accession>
<dbReference type="PANTHER" id="PTHR10083">
    <property type="entry name" value="KUNITZ-TYPE PROTEASE INHIBITOR-RELATED"/>
    <property type="match status" value="1"/>
</dbReference>
<evidence type="ECO:0000313" key="3">
    <source>
        <dbReference type="Proteomes" id="UP000085678"/>
    </source>
</evidence>
<protein>
    <submittedName>
        <fullName evidence="4">KappaPI-actitoxin-Avd3d</fullName>
    </submittedName>
</protein>
<keyword evidence="1" id="KW-1015">Disulfide bond</keyword>
<dbReference type="Gene3D" id="4.10.410.10">
    <property type="entry name" value="Pancreatic trypsin inhibitor Kunitz domain"/>
    <property type="match status" value="1"/>
</dbReference>
<dbReference type="AlphaFoldDB" id="A0A1S3HH37"/>
<dbReference type="PROSITE" id="PS50279">
    <property type="entry name" value="BPTI_KUNITZ_2"/>
    <property type="match status" value="1"/>
</dbReference>
<dbReference type="InterPro" id="IPR036880">
    <property type="entry name" value="Kunitz_BPTI_sf"/>
</dbReference>
<dbReference type="FunCoup" id="A0A1S3HH37">
    <property type="interactions" value="28"/>
</dbReference>
<evidence type="ECO:0000256" key="1">
    <source>
        <dbReference type="ARBA" id="ARBA00023157"/>
    </source>
</evidence>
<sequence length="84" mass="9668">MDCPKGETYVQDKVICEKEPCPQPDQRIDPICLIQPIALDCGLHLPMYFFHVATRQCELFIYKGCQGNIPFFRTLEDCEAKCLV</sequence>
<dbReference type="SMART" id="SM00131">
    <property type="entry name" value="KU"/>
    <property type="match status" value="1"/>
</dbReference>
<organism evidence="3 4">
    <name type="scientific">Lingula anatina</name>
    <name type="common">Brachiopod</name>
    <name type="synonym">Lingula unguis</name>
    <dbReference type="NCBI Taxonomy" id="7574"/>
    <lineage>
        <taxon>Eukaryota</taxon>
        <taxon>Metazoa</taxon>
        <taxon>Spiralia</taxon>
        <taxon>Lophotrochozoa</taxon>
        <taxon>Brachiopoda</taxon>
        <taxon>Linguliformea</taxon>
        <taxon>Lingulata</taxon>
        <taxon>Lingulida</taxon>
        <taxon>Linguloidea</taxon>
        <taxon>Lingulidae</taxon>
        <taxon>Lingula</taxon>
    </lineage>
</organism>
<dbReference type="PROSITE" id="PS00280">
    <property type="entry name" value="BPTI_KUNITZ_1"/>
    <property type="match status" value="1"/>
</dbReference>
<feature type="domain" description="BPTI/Kunitz inhibitor" evidence="2">
    <location>
        <begin position="32"/>
        <end position="82"/>
    </location>
</feature>
<dbReference type="InterPro" id="IPR050098">
    <property type="entry name" value="TFPI/VKTCI-like"/>
</dbReference>
<dbReference type="GeneID" id="106155187"/>
<evidence type="ECO:0000259" key="2">
    <source>
        <dbReference type="PROSITE" id="PS50279"/>
    </source>
</evidence>
<gene>
    <name evidence="4" type="primary">LOC106155187</name>
</gene>
<evidence type="ECO:0000313" key="4">
    <source>
        <dbReference type="RefSeq" id="XP_013385342.1"/>
    </source>
</evidence>
<dbReference type="OrthoDB" id="4473401at2759"/>
<name>A0A1S3HH37_LINAN</name>
<dbReference type="GO" id="GO:0005615">
    <property type="term" value="C:extracellular space"/>
    <property type="evidence" value="ECO:0007669"/>
    <property type="project" value="TreeGrafter"/>
</dbReference>
<reference evidence="4" key="1">
    <citation type="submission" date="2025-08" db="UniProtKB">
        <authorList>
            <consortium name="RefSeq"/>
        </authorList>
    </citation>
    <scope>IDENTIFICATION</scope>
    <source>
        <tissue evidence="4">Gonads</tissue>
    </source>
</reference>
<dbReference type="Proteomes" id="UP000085678">
    <property type="component" value="Unplaced"/>
</dbReference>
<dbReference type="InterPro" id="IPR002223">
    <property type="entry name" value="Kunitz_BPTI"/>
</dbReference>
<dbReference type="KEGG" id="lak:106155187"/>
<dbReference type="InterPro" id="IPR020901">
    <property type="entry name" value="Prtase_inh_Kunz-CS"/>
</dbReference>